<evidence type="ECO:0000256" key="1">
    <source>
        <dbReference type="ARBA" id="ARBA00022670"/>
    </source>
</evidence>
<name>A0ABU0HFD9_9HYPH</name>
<dbReference type="EMBL" id="JAUSVO010000007">
    <property type="protein sequence ID" value="MDQ0440231.1"/>
    <property type="molecule type" value="Genomic_DNA"/>
</dbReference>
<keyword evidence="1" id="KW-0645">Protease</keyword>
<dbReference type="Gene3D" id="3.40.630.10">
    <property type="entry name" value="Zn peptidases"/>
    <property type="match status" value="1"/>
</dbReference>
<accession>A0ABU0HFD9</accession>
<organism evidence="5 6">
    <name type="scientific">Kaistia dalseonensis</name>
    <dbReference type="NCBI Taxonomy" id="410840"/>
    <lineage>
        <taxon>Bacteria</taxon>
        <taxon>Pseudomonadati</taxon>
        <taxon>Pseudomonadota</taxon>
        <taxon>Alphaproteobacteria</taxon>
        <taxon>Hyphomicrobiales</taxon>
        <taxon>Kaistiaceae</taxon>
        <taxon>Kaistia</taxon>
    </lineage>
</organism>
<dbReference type="InterPro" id="IPR002933">
    <property type="entry name" value="Peptidase_M20"/>
</dbReference>
<comment type="caution">
    <text evidence="5">The sequence shown here is derived from an EMBL/GenBank/DDBJ whole genome shotgun (WGS) entry which is preliminary data.</text>
</comment>
<evidence type="ECO:0000259" key="4">
    <source>
        <dbReference type="Pfam" id="PF07687"/>
    </source>
</evidence>
<dbReference type="Pfam" id="PF07687">
    <property type="entry name" value="M20_dimer"/>
    <property type="match status" value="1"/>
</dbReference>
<dbReference type="RefSeq" id="WP_266351098.1">
    <property type="nucleotide sequence ID" value="NZ_JAPKNG010000007.1"/>
</dbReference>
<dbReference type="InterPro" id="IPR051458">
    <property type="entry name" value="Cyt/Met_Dipeptidase"/>
</dbReference>
<feature type="domain" description="Peptidase M20 dimerisation" evidence="4">
    <location>
        <begin position="202"/>
        <end position="360"/>
    </location>
</feature>
<sequence>MSDRLSDVLAHIDSDIDNSLERLFRLIEIQSISTDPAFAGACLQAAEWLADALKGVGFDAGVRPTPGHPMVVGHAKEGAGPHVLFYGHYDVQPVDPIDLWETDPFAPRIVTAADGSKQIVARGSSDDKGQLMTFIEACRAWKAVTGKLPIPVSILLEGEEESGGPSLVPFMKANKDELTADFAFVCDTGMWDKQTPAVTTMLRGLVGEEITITAAKRDLHSGMYGGAARNPIHVLVSILDGLRDENGRITLPGFYDGVGELPPAIKAQWDALGFDSAKFLGDVGLSIPAGEIDRSVLEKIWARPTCEVNGISGGYTGKGFKTVIPSQAFAKISFRLVDKQDPDKIRAAFRDYVRSKLPADCSVEFSPHGGSPGIRLPGDLPALVKTRQALTEEWGRDCVTIGSGGSIPVAGDFQSVLGMDALMVGFALDDDRIHSPNEKYDVSSYHGGIRSWARILAALSEKAQS</sequence>
<reference evidence="5 6" key="1">
    <citation type="submission" date="2023-07" db="EMBL/GenBank/DDBJ databases">
        <title>Genomic Encyclopedia of Type Strains, Phase IV (KMG-IV): sequencing the most valuable type-strain genomes for metagenomic binning, comparative biology and taxonomic classification.</title>
        <authorList>
            <person name="Goeker M."/>
        </authorList>
    </citation>
    <scope>NUCLEOTIDE SEQUENCE [LARGE SCALE GENOMIC DNA]</scope>
    <source>
        <strain evidence="5 6">B6-8</strain>
    </source>
</reference>
<dbReference type="PANTHER" id="PTHR43270">
    <property type="entry name" value="BETA-ALA-HIS DIPEPTIDASE"/>
    <property type="match status" value="1"/>
</dbReference>
<gene>
    <name evidence="5" type="ORF">QO014_004644</name>
</gene>
<dbReference type="PANTHER" id="PTHR43270:SF12">
    <property type="entry name" value="SUCCINYL-DIAMINOPIMELATE DESUCCINYLASE"/>
    <property type="match status" value="1"/>
</dbReference>
<keyword evidence="2" id="KW-0479">Metal-binding</keyword>
<dbReference type="InterPro" id="IPR011650">
    <property type="entry name" value="Peptidase_M20_dimer"/>
</dbReference>
<dbReference type="Pfam" id="PF01546">
    <property type="entry name" value="Peptidase_M20"/>
    <property type="match status" value="1"/>
</dbReference>
<keyword evidence="3" id="KW-0378">Hydrolase</keyword>
<protein>
    <submittedName>
        <fullName evidence="5">Acetylornithine deacetylase/succinyl-diaminopimelate desuccinylase-like protein</fullName>
    </submittedName>
</protein>
<dbReference type="Proteomes" id="UP001241603">
    <property type="component" value="Unassembled WGS sequence"/>
</dbReference>
<evidence type="ECO:0000256" key="2">
    <source>
        <dbReference type="ARBA" id="ARBA00022723"/>
    </source>
</evidence>
<dbReference type="SUPFAM" id="SSF53187">
    <property type="entry name" value="Zn-dependent exopeptidases"/>
    <property type="match status" value="1"/>
</dbReference>
<dbReference type="NCBIfam" id="NF006579">
    <property type="entry name" value="PRK09104.1"/>
    <property type="match status" value="1"/>
</dbReference>
<evidence type="ECO:0000313" key="6">
    <source>
        <dbReference type="Proteomes" id="UP001241603"/>
    </source>
</evidence>
<proteinExistence type="predicted"/>
<evidence type="ECO:0000313" key="5">
    <source>
        <dbReference type="EMBL" id="MDQ0440231.1"/>
    </source>
</evidence>
<dbReference type="Gene3D" id="3.30.70.360">
    <property type="match status" value="1"/>
</dbReference>
<keyword evidence="6" id="KW-1185">Reference proteome</keyword>
<evidence type="ECO:0000256" key="3">
    <source>
        <dbReference type="ARBA" id="ARBA00022801"/>
    </source>
</evidence>